<sequence>MAHGRDGAGLDEPLGVADGGVLAAALAVLHQPVQLRPAPVTAVPEGVLERLQRQFGAQVIGQRLADDPPGEHVDDQRQVEANPVQVRM</sequence>
<name>A0A1I6B1T4_9PSEU</name>
<reference evidence="3" key="1">
    <citation type="submission" date="2016-10" db="EMBL/GenBank/DDBJ databases">
        <authorList>
            <person name="Varghese N."/>
            <person name="Submissions S."/>
        </authorList>
    </citation>
    <scope>NUCLEOTIDE SEQUENCE [LARGE SCALE GENOMIC DNA]</scope>
    <source>
        <strain evidence="3">CGMCC 4.5579</strain>
    </source>
</reference>
<feature type="region of interest" description="Disordered" evidence="1">
    <location>
        <begin position="66"/>
        <end position="88"/>
    </location>
</feature>
<proteinExistence type="predicted"/>
<evidence type="ECO:0000313" key="2">
    <source>
        <dbReference type="EMBL" id="SFQ74757.1"/>
    </source>
</evidence>
<feature type="compositionally biased region" description="Basic and acidic residues" evidence="1">
    <location>
        <begin position="66"/>
        <end position="78"/>
    </location>
</feature>
<evidence type="ECO:0000313" key="3">
    <source>
        <dbReference type="Proteomes" id="UP000198727"/>
    </source>
</evidence>
<gene>
    <name evidence="2" type="ORF">SAMN05421810_11827</name>
</gene>
<dbReference type="Proteomes" id="UP000198727">
    <property type="component" value="Unassembled WGS sequence"/>
</dbReference>
<dbReference type="AlphaFoldDB" id="A0A1I6B1T4"/>
<organism evidence="2 3">
    <name type="scientific">Amycolatopsis arida</name>
    <dbReference type="NCBI Taxonomy" id="587909"/>
    <lineage>
        <taxon>Bacteria</taxon>
        <taxon>Bacillati</taxon>
        <taxon>Actinomycetota</taxon>
        <taxon>Actinomycetes</taxon>
        <taxon>Pseudonocardiales</taxon>
        <taxon>Pseudonocardiaceae</taxon>
        <taxon>Amycolatopsis</taxon>
    </lineage>
</organism>
<protein>
    <submittedName>
        <fullName evidence="2">Uncharacterized protein</fullName>
    </submittedName>
</protein>
<dbReference type="EMBL" id="FOWW01000018">
    <property type="protein sequence ID" value="SFQ74757.1"/>
    <property type="molecule type" value="Genomic_DNA"/>
</dbReference>
<dbReference type="AntiFam" id="ANF00009">
    <property type="entry name" value="Shadow ORF (opposite transposase protein)"/>
</dbReference>
<keyword evidence="3" id="KW-1185">Reference proteome</keyword>
<evidence type="ECO:0000256" key="1">
    <source>
        <dbReference type="SAM" id="MobiDB-lite"/>
    </source>
</evidence>
<accession>A0A1I6B1T4</accession>